<dbReference type="Proteomes" id="UP000002209">
    <property type="component" value="Chromosome"/>
</dbReference>
<dbReference type="AlphaFoldDB" id="C1A9P1"/>
<reference evidence="2" key="1">
    <citation type="submission" date="2006-03" db="EMBL/GenBank/DDBJ databases">
        <title>Complete genome sequence of Gemmatimonas aurantiaca T-27 that represents a novel phylum Gemmatimonadetes.</title>
        <authorList>
            <person name="Takasaki K."/>
            <person name="Ichikawa N."/>
            <person name="Miura H."/>
            <person name="Matsushita S."/>
            <person name="Watanabe Y."/>
            <person name="Oguchi A."/>
            <person name="Ankai A."/>
            <person name="Yashiro I."/>
            <person name="Takahashi M."/>
            <person name="Terui Y."/>
            <person name="Fukui S."/>
            <person name="Yokoyama H."/>
            <person name="Tanikawa S."/>
            <person name="Hanada S."/>
            <person name="Kamagata Y."/>
            <person name="Fujita N."/>
        </authorList>
    </citation>
    <scope>NUCLEOTIDE SEQUENCE [LARGE SCALE GENOMIC DNA]</scope>
    <source>
        <strain evidence="2">T-27 / DSM 14586 / JCM 11422 / NBRC 100505</strain>
    </source>
</reference>
<organism evidence="1 2">
    <name type="scientific">Gemmatimonas aurantiaca (strain DSM 14586 / JCM 11422 / NBRC 100505 / T-27)</name>
    <dbReference type="NCBI Taxonomy" id="379066"/>
    <lineage>
        <taxon>Bacteria</taxon>
        <taxon>Pseudomonadati</taxon>
        <taxon>Gemmatimonadota</taxon>
        <taxon>Gemmatimonadia</taxon>
        <taxon>Gemmatimonadales</taxon>
        <taxon>Gemmatimonadaceae</taxon>
        <taxon>Gemmatimonas</taxon>
    </lineage>
</organism>
<name>C1A9P1_GEMAT</name>
<dbReference type="EMBL" id="AP009153">
    <property type="protein sequence ID" value="BAH39218.1"/>
    <property type="molecule type" value="Genomic_DNA"/>
</dbReference>
<gene>
    <name evidence="1" type="ordered locus">GAU_2176</name>
</gene>
<accession>C1A9P1</accession>
<sequence length="51" mass="5568">MVKASGGSHEKSFSQMLTPLMQISPRLDRRFSRRVASRHVTSQIPGGGEGV</sequence>
<keyword evidence="2" id="KW-1185">Reference proteome</keyword>
<dbReference type="HOGENOM" id="CLU_3099226_0_0_0"/>
<evidence type="ECO:0000313" key="1">
    <source>
        <dbReference type="EMBL" id="BAH39218.1"/>
    </source>
</evidence>
<evidence type="ECO:0000313" key="2">
    <source>
        <dbReference type="Proteomes" id="UP000002209"/>
    </source>
</evidence>
<proteinExistence type="predicted"/>
<protein>
    <submittedName>
        <fullName evidence="1">Uncharacterized protein</fullName>
    </submittedName>
</protein>
<dbReference type="KEGG" id="gau:GAU_2176"/>